<proteinExistence type="predicted"/>
<dbReference type="AlphaFoldDB" id="A0A8E2DQ14"/>
<name>A0A8E2DQ14_9APHY</name>
<feature type="region of interest" description="Disordered" evidence="1">
    <location>
        <begin position="1"/>
        <end position="25"/>
    </location>
</feature>
<evidence type="ECO:0000256" key="1">
    <source>
        <dbReference type="SAM" id="MobiDB-lite"/>
    </source>
</evidence>
<sequence length="197" mass="22142">MVWSFFTRPRAPPTSESPFLSLEPGSKYTRFPESLERHPQLKPLKLVSKSTIYSIIDDRFAPASARPAREYTKSPESSERHTKLRPLKLCRSSTSSRSAGCDSLTPARTRPVNESDERRQRPHLSVGNPLGSPQSDIDAGLPEDIILPEFTKAIPWELYIPHSKHETGNTLFSPMLRVSGDPLALMSSPRLSFRFPT</sequence>
<evidence type="ECO:0000313" key="2">
    <source>
        <dbReference type="EMBL" id="OCH93670.1"/>
    </source>
</evidence>
<dbReference type="Proteomes" id="UP000250043">
    <property type="component" value="Unassembled WGS sequence"/>
</dbReference>
<organism evidence="2 3">
    <name type="scientific">Obba rivulosa</name>
    <dbReference type="NCBI Taxonomy" id="1052685"/>
    <lineage>
        <taxon>Eukaryota</taxon>
        <taxon>Fungi</taxon>
        <taxon>Dikarya</taxon>
        <taxon>Basidiomycota</taxon>
        <taxon>Agaricomycotina</taxon>
        <taxon>Agaricomycetes</taxon>
        <taxon>Polyporales</taxon>
        <taxon>Gelatoporiaceae</taxon>
        <taxon>Obba</taxon>
    </lineage>
</organism>
<feature type="compositionally biased region" description="Basic and acidic residues" evidence="1">
    <location>
        <begin position="67"/>
        <end position="81"/>
    </location>
</feature>
<evidence type="ECO:0000313" key="3">
    <source>
        <dbReference type="Proteomes" id="UP000250043"/>
    </source>
</evidence>
<feature type="region of interest" description="Disordered" evidence="1">
    <location>
        <begin position="64"/>
        <end position="138"/>
    </location>
</feature>
<accession>A0A8E2DQ14</accession>
<protein>
    <submittedName>
        <fullName evidence="2">Uncharacterized protein</fullName>
    </submittedName>
</protein>
<dbReference type="EMBL" id="KV722352">
    <property type="protein sequence ID" value="OCH93670.1"/>
    <property type="molecule type" value="Genomic_DNA"/>
</dbReference>
<reference evidence="2 3" key="1">
    <citation type="submission" date="2016-07" db="EMBL/GenBank/DDBJ databases">
        <title>Draft genome of the white-rot fungus Obba rivulosa 3A-2.</title>
        <authorList>
            <consortium name="DOE Joint Genome Institute"/>
            <person name="Miettinen O."/>
            <person name="Riley R."/>
            <person name="Acob R."/>
            <person name="Barry K."/>
            <person name="Cullen D."/>
            <person name="De Vries R."/>
            <person name="Hainaut M."/>
            <person name="Hatakka A."/>
            <person name="Henrissat B."/>
            <person name="Hilden K."/>
            <person name="Kuo R."/>
            <person name="Labutti K."/>
            <person name="Lipzen A."/>
            <person name="Makela M.R."/>
            <person name="Sandor L."/>
            <person name="Spatafora J.W."/>
            <person name="Grigoriev I.V."/>
            <person name="Hibbett D.S."/>
        </authorList>
    </citation>
    <scope>NUCLEOTIDE SEQUENCE [LARGE SCALE GENOMIC DNA]</scope>
    <source>
        <strain evidence="2 3">3A-2</strain>
    </source>
</reference>
<keyword evidence="3" id="KW-1185">Reference proteome</keyword>
<gene>
    <name evidence="2" type="ORF">OBBRIDRAFT_790020</name>
</gene>